<dbReference type="Proteomes" id="UP001430848">
    <property type="component" value="Unassembled WGS sequence"/>
</dbReference>
<gene>
    <name evidence="2" type="ORF">SLS63_004957</name>
</gene>
<organism evidence="2 3">
    <name type="scientific">Diaporthe eres</name>
    <name type="common">Phomopsis oblonga</name>
    <dbReference type="NCBI Taxonomy" id="83184"/>
    <lineage>
        <taxon>Eukaryota</taxon>
        <taxon>Fungi</taxon>
        <taxon>Dikarya</taxon>
        <taxon>Ascomycota</taxon>
        <taxon>Pezizomycotina</taxon>
        <taxon>Sordariomycetes</taxon>
        <taxon>Sordariomycetidae</taxon>
        <taxon>Diaporthales</taxon>
        <taxon>Diaporthaceae</taxon>
        <taxon>Diaporthe</taxon>
        <taxon>Diaporthe eres species complex</taxon>
    </lineage>
</organism>
<evidence type="ECO:0000313" key="3">
    <source>
        <dbReference type="Proteomes" id="UP001430848"/>
    </source>
</evidence>
<protein>
    <submittedName>
        <fullName evidence="2">Uncharacterized protein</fullName>
    </submittedName>
</protein>
<keyword evidence="1" id="KW-0472">Membrane</keyword>
<sequence length="215" mass="23193">MAEQHANRDGPPAVNNCEDAVPPTWFSIVVVVVVAAMLVTSGQYVFSFLRPAQPHDARLPDLNSITYEVCGMYESFARMSGSPRAEATLYTILGMDPPCLSGGKEDVVYSSLDLGVKSVYGDAVASASRAICLAGDPCHTTTEGGRRPGLLGNGGDSRLERDRMGLVARATNIFLDKQSWKMYSAVFGEADCDNSMSHDLRKDAVAGICEKYWNS</sequence>
<dbReference type="EMBL" id="JAKNSF020000019">
    <property type="protein sequence ID" value="KAK7732702.1"/>
    <property type="molecule type" value="Genomic_DNA"/>
</dbReference>
<accession>A0ABR1PD20</accession>
<evidence type="ECO:0000256" key="1">
    <source>
        <dbReference type="SAM" id="Phobius"/>
    </source>
</evidence>
<keyword evidence="1" id="KW-1133">Transmembrane helix</keyword>
<feature type="transmembrane region" description="Helical" evidence="1">
    <location>
        <begin position="25"/>
        <end position="49"/>
    </location>
</feature>
<keyword evidence="1" id="KW-0812">Transmembrane</keyword>
<comment type="caution">
    <text evidence="2">The sequence shown here is derived from an EMBL/GenBank/DDBJ whole genome shotgun (WGS) entry which is preliminary data.</text>
</comment>
<keyword evidence="3" id="KW-1185">Reference proteome</keyword>
<name>A0ABR1PD20_DIAER</name>
<reference evidence="2 3" key="1">
    <citation type="submission" date="2024-02" db="EMBL/GenBank/DDBJ databases">
        <title>De novo assembly and annotation of 12 fungi associated with fruit tree decline syndrome in Ontario, Canada.</title>
        <authorList>
            <person name="Sulman M."/>
            <person name="Ellouze W."/>
            <person name="Ilyukhin E."/>
        </authorList>
    </citation>
    <scope>NUCLEOTIDE SEQUENCE [LARGE SCALE GENOMIC DNA]</scope>
    <source>
        <strain evidence="2 3">M169</strain>
    </source>
</reference>
<evidence type="ECO:0000313" key="2">
    <source>
        <dbReference type="EMBL" id="KAK7732702.1"/>
    </source>
</evidence>
<proteinExistence type="predicted"/>